<organism evidence="6 7">
    <name type="scientific">Ophiocordyceps camponoti-rufipedis</name>
    <dbReference type="NCBI Taxonomy" id="2004952"/>
    <lineage>
        <taxon>Eukaryota</taxon>
        <taxon>Fungi</taxon>
        <taxon>Dikarya</taxon>
        <taxon>Ascomycota</taxon>
        <taxon>Pezizomycotina</taxon>
        <taxon>Sordariomycetes</taxon>
        <taxon>Hypocreomycetidae</taxon>
        <taxon>Hypocreales</taxon>
        <taxon>Ophiocordycipitaceae</taxon>
        <taxon>Ophiocordyceps</taxon>
    </lineage>
</organism>
<dbReference type="PANTHER" id="PTHR28144">
    <property type="entry name" value="ER MEMBRANE PROTEIN COMPLEX SUBUNIT 5"/>
    <property type="match status" value="1"/>
</dbReference>
<proteinExistence type="inferred from homology"/>
<accession>A0A2C5YMY6</accession>
<sequence length="145" mass="16052">MRDCGSHIAIADTSTDSCYSAQEFGARFLSSLMFAHSSKGQHPGTAPPLDVCIETLVATMILCFGLVLGSQKLRPIEWPVWAGKIEREGAAGFLDGSGEVDMDYRGNPFGVLESRPGFMNIRQQRREFAQWSLKAGNRDDRRRPT</sequence>
<evidence type="ECO:0000256" key="4">
    <source>
        <dbReference type="ARBA" id="ARBA00022989"/>
    </source>
</evidence>
<dbReference type="PANTHER" id="PTHR28144:SF1">
    <property type="entry name" value="ER MEMBRANE PROTEIN COMPLEX SUBUNIT 5"/>
    <property type="match status" value="1"/>
</dbReference>
<evidence type="ECO:0000256" key="3">
    <source>
        <dbReference type="ARBA" id="ARBA00022692"/>
    </source>
</evidence>
<evidence type="ECO:0000256" key="1">
    <source>
        <dbReference type="ARBA" id="ARBA00004127"/>
    </source>
</evidence>
<dbReference type="Proteomes" id="UP000226431">
    <property type="component" value="Unassembled WGS sequence"/>
</dbReference>
<evidence type="ECO:0000256" key="2">
    <source>
        <dbReference type="ARBA" id="ARBA00006109"/>
    </source>
</evidence>
<dbReference type="InterPro" id="IPR018937">
    <property type="entry name" value="MMgT"/>
</dbReference>
<comment type="subcellular location">
    <subcellularLocation>
        <location evidence="1">Endomembrane system</location>
        <topology evidence="1">Multi-pass membrane protein</topology>
    </subcellularLocation>
</comment>
<dbReference type="GO" id="GO:0034975">
    <property type="term" value="P:protein folding in endoplasmic reticulum"/>
    <property type="evidence" value="ECO:0007669"/>
    <property type="project" value="TreeGrafter"/>
</dbReference>
<evidence type="ECO:0000313" key="6">
    <source>
        <dbReference type="EMBL" id="PHH79448.1"/>
    </source>
</evidence>
<dbReference type="InterPro" id="IPR053279">
    <property type="entry name" value="EMC_subunit"/>
</dbReference>
<protein>
    <recommendedName>
        <fullName evidence="8">Magnesium transporter</fullName>
    </recommendedName>
</protein>
<keyword evidence="4" id="KW-1133">Transmembrane helix</keyword>
<evidence type="ECO:0000256" key="5">
    <source>
        <dbReference type="ARBA" id="ARBA00023136"/>
    </source>
</evidence>
<keyword evidence="3" id="KW-0812">Transmembrane</keyword>
<dbReference type="AlphaFoldDB" id="A0A2C5YMY6"/>
<evidence type="ECO:0000313" key="7">
    <source>
        <dbReference type="Proteomes" id="UP000226431"/>
    </source>
</evidence>
<reference evidence="6 7" key="1">
    <citation type="submission" date="2017-06" db="EMBL/GenBank/DDBJ databases">
        <title>Ant-infecting Ophiocordyceps genomes reveal a high diversity of potential behavioral manipulation genes and a possible major role for enterotoxins.</title>
        <authorList>
            <person name="De Bekker C."/>
            <person name="Evans H.C."/>
            <person name="Brachmann A."/>
            <person name="Hughes D.P."/>
        </authorList>
    </citation>
    <scope>NUCLEOTIDE SEQUENCE [LARGE SCALE GENOMIC DNA]</scope>
    <source>
        <strain evidence="6 7">Map16</strain>
    </source>
</reference>
<dbReference type="STRING" id="2004952.A0A2C5YMY6"/>
<comment type="caution">
    <text evidence="6">The sequence shown here is derived from an EMBL/GenBank/DDBJ whole genome shotgun (WGS) entry which is preliminary data.</text>
</comment>
<dbReference type="GO" id="GO:0072546">
    <property type="term" value="C:EMC complex"/>
    <property type="evidence" value="ECO:0007669"/>
    <property type="project" value="TreeGrafter"/>
</dbReference>
<dbReference type="Pfam" id="PF10270">
    <property type="entry name" value="MMgT"/>
    <property type="match status" value="1"/>
</dbReference>
<evidence type="ECO:0008006" key="8">
    <source>
        <dbReference type="Google" id="ProtNLM"/>
    </source>
</evidence>
<keyword evidence="5" id="KW-0472">Membrane</keyword>
<gene>
    <name evidence="6" type="ORF">CDD80_4792</name>
</gene>
<dbReference type="OrthoDB" id="44756at2759"/>
<comment type="similarity">
    <text evidence="2">Belongs to the membrane magnesium transporter (TC 1.A.67) family.</text>
</comment>
<dbReference type="EMBL" id="NJES01000045">
    <property type="protein sequence ID" value="PHH79448.1"/>
    <property type="molecule type" value="Genomic_DNA"/>
</dbReference>
<name>A0A2C5YMY6_9HYPO</name>
<keyword evidence="7" id="KW-1185">Reference proteome</keyword>